<dbReference type="InterPro" id="IPR052711">
    <property type="entry name" value="Zinc_ADH-like"/>
</dbReference>
<name>A0A4U9W6F3_SERFO</name>
<dbReference type="Pfam" id="PF00107">
    <property type="entry name" value="ADH_zinc_N"/>
    <property type="match status" value="1"/>
</dbReference>
<dbReference type="InterPro" id="IPR013149">
    <property type="entry name" value="ADH-like_C"/>
</dbReference>
<accession>A0A4U9W6F3</accession>
<sequence length="89" mass="9737">MVERGHLRAGESVLVQAPVALPCSRYKLPKPHGAEVFITSGSEEKLLRAKALGADHGIHRLQGDWVESIYQLTQDRGIDHIVETVVAAI</sequence>
<dbReference type="Gene3D" id="3.40.50.720">
    <property type="entry name" value="NAD(P)-binding Rossmann-like Domain"/>
    <property type="match status" value="1"/>
</dbReference>
<protein>
    <submittedName>
        <fullName evidence="2">Putative NAD(P)H quinone oxidoreductase, PIG3 family</fullName>
    </submittedName>
</protein>
<organism evidence="2">
    <name type="scientific">Serratia fonticola</name>
    <dbReference type="NCBI Taxonomy" id="47917"/>
    <lineage>
        <taxon>Bacteria</taxon>
        <taxon>Pseudomonadati</taxon>
        <taxon>Pseudomonadota</taxon>
        <taxon>Gammaproteobacteria</taxon>
        <taxon>Enterobacterales</taxon>
        <taxon>Yersiniaceae</taxon>
        <taxon>Serratia</taxon>
    </lineage>
</organism>
<gene>
    <name evidence="2" type="ORF">NCTC12965_06713</name>
</gene>
<evidence type="ECO:0000313" key="2">
    <source>
        <dbReference type="EMBL" id="VTR54364.1"/>
    </source>
</evidence>
<dbReference type="PANTHER" id="PTHR45033:SF2">
    <property type="entry name" value="ZINC-TYPE ALCOHOL DEHYDROGENASE-LIKE PROTEIN C1773.06C"/>
    <property type="match status" value="1"/>
</dbReference>
<reference evidence="2" key="1">
    <citation type="submission" date="2019-05" db="EMBL/GenBank/DDBJ databases">
        <authorList>
            <consortium name="Pathogen Informatics"/>
        </authorList>
    </citation>
    <scope>NUCLEOTIDE SEQUENCE [LARGE SCALE GENOMIC DNA]</scope>
    <source>
        <strain evidence="2">NCTC12965</strain>
    </source>
</reference>
<dbReference type="EMBL" id="CABEEZ010000133">
    <property type="protein sequence ID" value="VTR54364.1"/>
    <property type="molecule type" value="Genomic_DNA"/>
</dbReference>
<dbReference type="InterPro" id="IPR036291">
    <property type="entry name" value="NAD(P)-bd_dom_sf"/>
</dbReference>
<dbReference type="AlphaFoldDB" id="A0A4U9W6F3"/>
<evidence type="ECO:0000259" key="1">
    <source>
        <dbReference type="Pfam" id="PF00107"/>
    </source>
</evidence>
<proteinExistence type="predicted"/>
<dbReference type="SUPFAM" id="SSF51735">
    <property type="entry name" value="NAD(P)-binding Rossmann-fold domains"/>
    <property type="match status" value="1"/>
</dbReference>
<feature type="domain" description="Alcohol dehydrogenase-like C-terminal" evidence="1">
    <location>
        <begin position="30"/>
        <end position="86"/>
    </location>
</feature>
<dbReference type="PANTHER" id="PTHR45033">
    <property type="match status" value="1"/>
</dbReference>